<dbReference type="GeneID" id="81356455"/>
<dbReference type="OrthoDB" id="438080at2759"/>
<dbReference type="InterPro" id="IPR007175">
    <property type="entry name" value="Rpr2/Snm1/Rpp21"/>
</dbReference>
<dbReference type="GO" id="GO:0006396">
    <property type="term" value="P:RNA processing"/>
    <property type="evidence" value="ECO:0007669"/>
    <property type="project" value="InterPro"/>
</dbReference>
<organism evidence="2 3">
    <name type="scientific">Penicillium argentinense</name>
    <dbReference type="NCBI Taxonomy" id="1131581"/>
    <lineage>
        <taxon>Eukaryota</taxon>
        <taxon>Fungi</taxon>
        <taxon>Dikarya</taxon>
        <taxon>Ascomycota</taxon>
        <taxon>Pezizomycotina</taxon>
        <taxon>Eurotiomycetes</taxon>
        <taxon>Eurotiomycetidae</taxon>
        <taxon>Eurotiales</taxon>
        <taxon>Aspergillaceae</taxon>
        <taxon>Penicillium</taxon>
    </lineage>
</organism>
<sequence>MAPVEPPQLRFLSQSANLLASSSPSTAAHLLTAHTGLLHKEGKSLNARQHKHHCAGCGGLRDQKSLCSQTTKIKYRSKPQALATVYKCLRCNQRAVIPSKRPASKAAARIAPSSATALAAATAANAASPHPETSIPKSSMQQIPPSTGPGPSEKSGDNVNSKRRAKARKQGGLQALLASKKSTQPSLDLLDFLHL</sequence>
<name>A0A9W9K9X5_9EURO</name>
<dbReference type="AlphaFoldDB" id="A0A9W9K9X5"/>
<protein>
    <submittedName>
        <fullName evidence="2">Uncharacterized protein</fullName>
    </submittedName>
</protein>
<reference evidence="2" key="2">
    <citation type="journal article" date="2023" name="IMA Fungus">
        <title>Comparative genomic study of the Penicillium genus elucidates a diverse pangenome and 15 lateral gene transfer events.</title>
        <authorList>
            <person name="Petersen C."/>
            <person name="Sorensen T."/>
            <person name="Nielsen M.R."/>
            <person name="Sondergaard T.E."/>
            <person name="Sorensen J.L."/>
            <person name="Fitzpatrick D.A."/>
            <person name="Frisvad J.C."/>
            <person name="Nielsen K.L."/>
        </authorList>
    </citation>
    <scope>NUCLEOTIDE SEQUENCE</scope>
    <source>
        <strain evidence="2">IBT 30761</strain>
    </source>
</reference>
<dbReference type="EMBL" id="JAPQKI010000005">
    <property type="protein sequence ID" value="KAJ5097981.1"/>
    <property type="molecule type" value="Genomic_DNA"/>
</dbReference>
<reference evidence="2" key="1">
    <citation type="submission" date="2022-11" db="EMBL/GenBank/DDBJ databases">
        <authorList>
            <person name="Petersen C."/>
        </authorList>
    </citation>
    <scope>NUCLEOTIDE SEQUENCE</scope>
    <source>
        <strain evidence="2">IBT 30761</strain>
    </source>
</reference>
<evidence type="ECO:0000313" key="3">
    <source>
        <dbReference type="Proteomes" id="UP001149074"/>
    </source>
</evidence>
<feature type="compositionally biased region" description="Polar residues" evidence="1">
    <location>
        <begin position="135"/>
        <end position="145"/>
    </location>
</feature>
<dbReference type="Pfam" id="PF04032">
    <property type="entry name" value="Rpr2"/>
    <property type="match status" value="1"/>
</dbReference>
<keyword evidence="3" id="KW-1185">Reference proteome</keyword>
<dbReference type="Proteomes" id="UP001149074">
    <property type="component" value="Unassembled WGS sequence"/>
</dbReference>
<proteinExistence type="predicted"/>
<evidence type="ECO:0000313" key="2">
    <source>
        <dbReference type="EMBL" id="KAJ5097981.1"/>
    </source>
</evidence>
<accession>A0A9W9K9X5</accession>
<dbReference type="RefSeq" id="XP_056473635.1">
    <property type="nucleotide sequence ID" value="XM_056617476.1"/>
</dbReference>
<comment type="caution">
    <text evidence="2">The sequence shown here is derived from an EMBL/GenBank/DDBJ whole genome shotgun (WGS) entry which is preliminary data.</text>
</comment>
<feature type="region of interest" description="Disordered" evidence="1">
    <location>
        <begin position="122"/>
        <end position="180"/>
    </location>
</feature>
<evidence type="ECO:0000256" key="1">
    <source>
        <dbReference type="SAM" id="MobiDB-lite"/>
    </source>
</evidence>
<gene>
    <name evidence="2" type="ORF">N7532_004982</name>
</gene>